<gene>
    <name evidence="2" type="ORF">ACK3FC_21095</name>
</gene>
<accession>A0ABW9L0Q6</accession>
<dbReference type="RefSeq" id="WP_409554903.1">
    <property type="nucleotide sequence ID" value="NZ_JBKAMQ010000004.1"/>
</dbReference>
<feature type="compositionally biased region" description="Basic residues" evidence="1">
    <location>
        <begin position="55"/>
        <end position="81"/>
    </location>
</feature>
<comment type="caution">
    <text evidence="2">The sequence shown here is derived from an EMBL/GenBank/DDBJ whole genome shotgun (WGS) entry which is preliminary data.</text>
</comment>
<evidence type="ECO:0000313" key="2">
    <source>
        <dbReference type="EMBL" id="MFN6509630.1"/>
    </source>
</evidence>
<organism evidence="2 3">
    <name type="scientific">Xanthomonas translucens pv. translucens</name>
    <dbReference type="NCBI Taxonomy" id="134875"/>
    <lineage>
        <taxon>Bacteria</taxon>
        <taxon>Pseudomonadati</taxon>
        <taxon>Pseudomonadota</taxon>
        <taxon>Gammaproteobacteria</taxon>
        <taxon>Lysobacterales</taxon>
        <taxon>Lysobacteraceae</taxon>
        <taxon>Xanthomonas</taxon>
        <taxon>Xanthomonas translucens group</taxon>
    </lineage>
</organism>
<evidence type="ECO:0000313" key="3">
    <source>
        <dbReference type="Proteomes" id="UP001635788"/>
    </source>
</evidence>
<dbReference type="EMBL" id="JBKAMQ010000004">
    <property type="protein sequence ID" value="MFN6509630.1"/>
    <property type="molecule type" value="Genomic_DNA"/>
</dbReference>
<feature type="region of interest" description="Disordered" evidence="1">
    <location>
        <begin position="44"/>
        <end position="81"/>
    </location>
</feature>
<keyword evidence="3" id="KW-1185">Reference proteome</keyword>
<name>A0ABW9L0Q6_XANCT</name>
<reference evidence="2 3" key="1">
    <citation type="submission" date="2024-12" db="EMBL/GenBank/DDBJ databases">
        <authorList>
            <person name="Alaofin S."/>
            <person name="Velasco D."/>
            <person name="Li D."/>
            <person name="Baldwin T."/>
            <person name="Liu Z."/>
            <person name="Schachterle J.K."/>
        </authorList>
    </citation>
    <scope>NUCLEOTIDE SEQUENCE [LARGE SCALE GENOMIC DNA]</scope>
    <source>
        <strain evidence="2 3">B1</strain>
    </source>
</reference>
<proteinExistence type="predicted"/>
<evidence type="ECO:0000256" key="1">
    <source>
        <dbReference type="SAM" id="MobiDB-lite"/>
    </source>
</evidence>
<protein>
    <recommendedName>
        <fullName evidence="4">Transposase</fullName>
    </recommendedName>
</protein>
<feature type="region of interest" description="Disordered" evidence="1">
    <location>
        <begin position="1"/>
        <end position="25"/>
    </location>
</feature>
<dbReference type="Proteomes" id="UP001635788">
    <property type="component" value="Unassembled WGS sequence"/>
</dbReference>
<sequence length="81" mass="9397">MSRDTNDHSDNPYRPRARTVRDPHHDAQLLRDVAIINAQVRDRLGPLPAGGLPVHPKRKPNLPRRHPLLPHPRFTRPRTTR</sequence>
<evidence type="ECO:0008006" key="4">
    <source>
        <dbReference type="Google" id="ProtNLM"/>
    </source>
</evidence>